<evidence type="ECO:0000256" key="7">
    <source>
        <dbReference type="ARBA" id="ARBA00023224"/>
    </source>
</evidence>
<dbReference type="GO" id="GO:0016020">
    <property type="term" value="C:membrane"/>
    <property type="evidence" value="ECO:0007669"/>
    <property type="project" value="UniProtKB-SubCell"/>
</dbReference>
<evidence type="ECO:0000256" key="6">
    <source>
        <dbReference type="ARBA" id="ARBA00023170"/>
    </source>
</evidence>
<keyword evidence="7" id="KW-0807">Transducer</keyword>
<dbReference type="GeneID" id="24594543"/>
<keyword evidence="3" id="KW-1133">Transmembrane helix</keyword>
<reference evidence="8" key="4">
    <citation type="journal article" date="2022" name="PLoS Pathog.">
        <title>Chromosome-level genome of Schistosoma haematobium underpins genome-wide explorations of molecular variation.</title>
        <authorList>
            <person name="Stroehlein A.J."/>
            <person name="Korhonen P.K."/>
            <person name="Lee V.V."/>
            <person name="Ralph S.A."/>
            <person name="Mentink-Kane M."/>
            <person name="You H."/>
            <person name="McManus D.P."/>
            <person name="Tchuente L.T."/>
            <person name="Stothard J.R."/>
            <person name="Kaur P."/>
            <person name="Dudchenko O."/>
            <person name="Aiden E.L."/>
            <person name="Yang B."/>
            <person name="Yang H."/>
            <person name="Emery A.M."/>
            <person name="Webster B.L."/>
            <person name="Brindley P.J."/>
            <person name="Rollinson D."/>
            <person name="Chang B.C.H."/>
            <person name="Gasser R.B."/>
            <person name="Young N.D."/>
        </authorList>
    </citation>
    <scope>NUCLEOTIDE SEQUENCE</scope>
</reference>
<dbReference type="EMBL" id="AMPZ03000006">
    <property type="protein sequence ID" value="KAH9580980.1"/>
    <property type="molecule type" value="Genomic_DNA"/>
</dbReference>
<dbReference type="CTD" id="24594543"/>
<dbReference type="InterPro" id="IPR000276">
    <property type="entry name" value="GPCR_Rhodpsn"/>
</dbReference>
<comment type="caution">
    <text evidence="8">The sequence shown here is derived from an EMBL/GenBank/DDBJ whole genome shotgun (WGS) entry which is preliminary data.</text>
</comment>
<comment type="subcellular location">
    <subcellularLocation>
        <location evidence="1">Membrane</location>
        <topology evidence="1">Multi-pass membrane protein</topology>
    </subcellularLocation>
</comment>
<accession>A0A6A5DCQ8</accession>
<dbReference type="GO" id="GO:0004930">
    <property type="term" value="F:G protein-coupled receptor activity"/>
    <property type="evidence" value="ECO:0007669"/>
    <property type="project" value="UniProtKB-KW"/>
</dbReference>
<evidence type="ECO:0000256" key="5">
    <source>
        <dbReference type="ARBA" id="ARBA00023136"/>
    </source>
</evidence>
<keyword evidence="2" id="KW-0812">Transmembrane</keyword>
<dbReference type="InterPro" id="IPR050125">
    <property type="entry name" value="GPCR_opsins"/>
</dbReference>
<keyword evidence="9" id="KW-1185">Reference proteome</keyword>
<keyword evidence="5" id="KW-0472">Membrane</keyword>
<dbReference type="KEGG" id="shx:MS3_00008252"/>
<dbReference type="OrthoDB" id="2101615at2759"/>
<evidence type="ECO:0000256" key="1">
    <source>
        <dbReference type="ARBA" id="ARBA00004141"/>
    </source>
</evidence>
<reference evidence="8" key="1">
    <citation type="journal article" date="2012" name="Nat. Genet.">
        <title>Whole-genome sequence of Schistosoma haematobium.</title>
        <authorList>
            <person name="Young N.D."/>
            <person name="Jex A.R."/>
            <person name="Li B."/>
            <person name="Liu S."/>
            <person name="Yang L."/>
            <person name="Xiong Z."/>
            <person name="Li Y."/>
            <person name="Cantacessi C."/>
            <person name="Hall R.S."/>
            <person name="Xu X."/>
            <person name="Chen F."/>
            <person name="Wu X."/>
            <person name="Zerlotini A."/>
            <person name="Oliveira G."/>
            <person name="Hofmann A."/>
            <person name="Zhang G."/>
            <person name="Fang X."/>
            <person name="Kang Y."/>
            <person name="Campbell B.E."/>
            <person name="Loukas A."/>
            <person name="Ranganathan S."/>
            <person name="Rollinson D."/>
            <person name="Rinaldi G."/>
            <person name="Brindley P.J."/>
            <person name="Yang H."/>
            <person name="Wang J."/>
            <person name="Wang J."/>
            <person name="Gasser R.B."/>
        </authorList>
    </citation>
    <scope>NUCLEOTIDE SEQUENCE</scope>
</reference>
<dbReference type="RefSeq" id="XP_012798577.2">
    <property type="nucleotide sequence ID" value="XM_012943123.3"/>
</dbReference>
<sequence>MNDNTYQLGFAFLLTGLLGLWLHTKNISRLTKISSILPDGLKKFHYHLVAACLGCIAITPFSAIGVYQKGWSFGHFGCQSYAFAGMFFGMTSIYLSCFICFFTMVEILNLTYIRHFISNQYNYIPFGIWMIGALWAILPLYGYGRYALEPHNTSCLLDWTNMDQSMKLYMFSLVIFGYVLPFGIGIWSQYKLIQYAVSDANKNKKKNTTKIEILIKLNNSILLFNIFGWLSYGLLAINSLISGQITLNPFTYCIPQLLAKISQAFLPIAYSYTEKQIGQWNKAYGNIE</sequence>
<evidence type="ECO:0000313" key="8">
    <source>
        <dbReference type="EMBL" id="KAH9580980.1"/>
    </source>
</evidence>
<dbReference type="PANTHER" id="PTHR24240">
    <property type="entry name" value="OPSIN"/>
    <property type="match status" value="1"/>
</dbReference>
<gene>
    <name evidence="8" type="ORF">MS3_00008252</name>
</gene>
<dbReference type="Pfam" id="PF00001">
    <property type="entry name" value="7tm_1"/>
    <property type="match status" value="1"/>
</dbReference>
<dbReference type="Proteomes" id="UP000471633">
    <property type="component" value="Unassembled WGS sequence"/>
</dbReference>
<evidence type="ECO:0000313" key="9">
    <source>
        <dbReference type="Proteomes" id="UP000471633"/>
    </source>
</evidence>
<organism evidence="8 9">
    <name type="scientific">Schistosoma haematobium</name>
    <name type="common">Blood fluke</name>
    <dbReference type="NCBI Taxonomy" id="6185"/>
    <lineage>
        <taxon>Eukaryota</taxon>
        <taxon>Metazoa</taxon>
        <taxon>Spiralia</taxon>
        <taxon>Lophotrochozoa</taxon>
        <taxon>Platyhelminthes</taxon>
        <taxon>Trematoda</taxon>
        <taxon>Digenea</taxon>
        <taxon>Strigeidida</taxon>
        <taxon>Schistosomatoidea</taxon>
        <taxon>Schistosomatidae</taxon>
        <taxon>Schistosoma</taxon>
    </lineage>
</organism>
<dbReference type="PROSITE" id="PS50262">
    <property type="entry name" value="G_PROTEIN_RECEP_F1_2"/>
    <property type="match status" value="1"/>
</dbReference>
<reference evidence="8" key="2">
    <citation type="journal article" date="2019" name="Gigascience">
        <title>High-quality Schistosoma haematobium genome achieved by single-molecule and long-range sequencing.</title>
        <authorList>
            <person name="Stroehlein A.J."/>
            <person name="Korhonen P.K."/>
            <person name="Chong T.M."/>
            <person name="Lim Y.L."/>
            <person name="Chan K.G."/>
            <person name="Webster B."/>
            <person name="Rollinson D."/>
            <person name="Brindley P.J."/>
            <person name="Gasser R.B."/>
            <person name="Young N.D."/>
        </authorList>
    </citation>
    <scope>NUCLEOTIDE SEQUENCE</scope>
</reference>
<evidence type="ECO:0000256" key="3">
    <source>
        <dbReference type="ARBA" id="ARBA00022989"/>
    </source>
</evidence>
<evidence type="ECO:0000256" key="4">
    <source>
        <dbReference type="ARBA" id="ARBA00023040"/>
    </source>
</evidence>
<dbReference type="SUPFAM" id="SSF81321">
    <property type="entry name" value="Family A G protein-coupled receptor-like"/>
    <property type="match status" value="1"/>
</dbReference>
<dbReference type="AlphaFoldDB" id="A0A6A5DCQ8"/>
<dbReference type="InterPro" id="IPR017452">
    <property type="entry name" value="GPCR_Rhodpsn_7TM"/>
</dbReference>
<keyword evidence="6" id="KW-0675">Receptor</keyword>
<proteinExistence type="predicted"/>
<reference evidence="8" key="3">
    <citation type="submission" date="2021-06" db="EMBL/GenBank/DDBJ databases">
        <title>Chromosome-level genome assembly for S. haematobium.</title>
        <authorList>
            <person name="Stroehlein A.J."/>
        </authorList>
    </citation>
    <scope>NUCLEOTIDE SEQUENCE</scope>
</reference>
<dbReference type="Gene3D" id="1.20.1070.10">
    <property type="entry name" value="Rhodopsin 7-helix transmembrane proteins"/>
    <property type="match status" value="1"/>
</dbReference>
<protein>
    <submittedName>
        <fullName evidence="8">Uncharacterized protein</fullName>
    </submittedName>
</protein>
<name>A0A6A5DCQ8_SCHHA</name>
<evidence type="ECO:0000256" key="2">
    <source>
        <dbReference type="ARBA" id="ARBA00022692"/>
    </source>
</evidence>
<keyword evidence="4" id="KW-0297">G-protein coupled receptor</keyword>